<reference evidence="1" key="1">
    <citation type="submission" date="2016-07" db="EMBL/GenBank/DDBJ databases">
        <authorList>
            <person name="Bretaudeau A."/>
        </authorList>
    </citation>
    <scope>NUCLEOTIDE SEQUENCE</scope>
    <source>
        <strain evidence="1">Rice</strain>
        <tissue evidence="1">Whole body</tissue>
    </source>
</reference>
<organism evidence="1">
    <name type="scientific">Spodoptera frugiperda</name>
    <name type="common">Fall armyworm</name>
    <dbReference type="NCBI Taxonomy" id="7108"/>
    <lineage>
        <taxon>Eukaryota</taxon>
        <taxon>Metazoa</taxon>
        <taxon>Ecdysozoa</taxon>
        <taxon>Arthropoda</taxon>
        <taxon>Hexapoda</taxon>
        <taxon>Insecta</taxon>
        <taxon>Pterygota</taxon>
        <taxon>Neoptera</taxon>
        <taxon>Endopterygota</taxon>
        <taxon>Lepidoptera</taxon>
        <taxon>Glossata</taxon>
        <taxon>Ditrysia</taxon>
        <taxon>Noctuoidea</taxon>
        <taxon>Noctuidae</taxon>
        <taxon>Amphipyrinae</taxon>
        <taxon>Spodoptera</taxon>
    </lineage>
</organism>
<evidence type="ECO:0000313" key="1">
    <source>
        <dbReference type="EMBL" id="SOQ35575.1"/>
    </source>
</evidence>
<dbReference type="AlphaFoldDB" id="A0A2H1V403"/>
<name>A0A2H1V403_SPOFR</name>
<proteinExistence type="predicted"/>
<accession>A0A2H1V403</accession>
<protein>
    <submittedName>
        <fullName evidence="1">SFRICE_003409</fullName>
    </submittedName>
</protein>
<sequence length="59" mass="6806">MSHAFYSLRGRQRYSLRHVMPLNNVHPLLIIYKSHVIGGEPIAIYRGLIAITFFLPILT</sequence>
<dbReference type="EMBL" id="ODYU01000575">
    <property type="protein sequence ID" value="SOQ35575.1"/>
    <property type="molecule type" value="Genomic_DNA"/>
</dbReference>
<gene>
    <name evidence="1" type="ORF">SFRICE_003409</name>
</gene>